<dbReference type="PROSITE" id="PS51257">
    <property type="entry name" value="PROKAR_LIPOPROTEIN"/>
    <property type="match status" value="1"/>
</dbReference>
<keyword evidence="1" id="KW-0540">Nuclease</keyword>
<gene>
    <name evidence="5" type="ORF">A8C56_20880</name>
</gene>
<dbReference type="SMART" id="SM00318">
    <property type="entry name" value="SNc"/>
    <property type="match status" value="1"/>
</dbReference>
<keyword evidence="2" id="KW-0255">Endonuclease</keyword>
<dbReference type="RefSeq" id="WP_067760376.1">
    <property type="nucleotide sequence ID" value="NZ_CP015772.1"/>
</dbReference>
<dbReference type="GO" id="GO:0004519">
    <property type="term" value="F:endonuclease activity"/>
    <property type="evidence" value="ECO:0007669"/>
    <property type="project" value="UniProtKB-KW"/>
</dbReference>
<name>A0A1A9I5Y2_9BACT</name>
<dbReference type="PROSITE" id="PS50830">
    <property type="entry name" value="TNASE_3"/>
    <property type="match status" value="1"/>
</dbReference>
<dbReference type="STRING" id="1176587.A8C56_20880"/>
<evidence type="ECO:0000256" key="1">
    <source>
        <dbReference type="ARBA" id="ARBA00022722"/>
    </source>
</evidence>
<dbReference type="InterPro" id="IPR035437">
    <property type="entry name" value="SNase_OB-fold_sf"/>
</dbReference>
<keyword evidence="6" id="KW-1185">Reference proteome</keyword>
<dbReference type="KEGG" id="nia:A8C56_20880"/>
<dbReference type="PANTHER" id="PTHR12302">
    <property type="entry name" value="EBNA2 BINDING PROTEIN P100"/>
    <property type="match status" value="1"/>
</dbReference>
<dbReference type="PANTHER" id="PTHR12302:SF3">
    <property type="entry name" value="SERINE_THREONINE-PROTEIN KINASE 31"/>
    <property type="match status" value="1"/>
</dbReference>
<accession>A0A1A9I5Y2</accession>
<keyword evidence="3" id="KW-0378">Hydrolase</keyword>
<protein>
    <submittedName>
        <fullName evidence="5">Nuclease</fullName>
    </submittedName>
</protein>
<evidence type="ECO:0000259" key="4">
    <source>
        <dbReference type="PROSITE" id="PS50830"/>
    </source>
</evidence>
<evidence type="ECO:0000313" key="5">
    <source>
        <dbReference type="EMBL" id="ANH83107.1"/>
    </source>
</evidence>
<proteinExistence type="predicted"/>
<dbReference type="OrthoDB" id="9805504at2"/>
<evidence type="ECO:0000313" key="6">
    <source>
        <dbReference type="Proteomes" id="UP000077667"/>
    </source>
</evidence>
<dbReference type="Pfam" id="PF00565">
    <property type="entry name" value="SNase"/>
    <property type="match status" value="1"/>
</dbReference>
<dbReference type="Gene3D" id="2.40.50.90">
    <property type="match status" value="1"/>
</dbReference>
<sequence length="173" mass="19655">MIRWSATILLLLLIACNGLSGKTYNSGLSGAENKKAYKVIGIKDGDTFVLLIGGKQQVVRLAHIDCPEKKQPFGNRAKQFAAGLCFGKEVTLIQQHQYDRNKRLIAEVILEDGRNLNKELVKNGLAWHFKRYSHSREYAALETAARLQKKGLWADEKPVAPWNWRHRKKPFGK</sequence>
<dbReference type="EMBL" id="CP015772">
    <property type="protein sequence ID" value="ANH83107.1"/>
    <property type="molecule type" value="Genomic_DNA"/>
</dbReference>
<dbReference type="GO" id="GO:0016787">
    <property type="term" value="F:hydrolase activity"/>
    <property type="evidence" value="ECO:0007669"/>
    <property type="project" value="UniProtKB-KW"/>
</dbReference>
<dbReference type="InterPro" id="IPR016071">
    <property type="entry name" value="Staphylococal_nuclease_OB-fold"/>
</dbReference>
<evidence type="ECO:0000256" key="2">
    <source>
        <dbReference type="ARBA" id="ARBA00022759"/>
    </source>
</evidence>
<feature type="domain" description="TNase-like" evidence="4">
    <location>
        <begin position="33"/>
        <end position="155"/>
    </location>
</feature>
<dbReference type="AlphaFoldDB" id="A0A1A9I5Y2"/>
<evidence type="ECO:0000256" key="3">
    <source>
        <dbReference type="ARBA" id="ARBA00022801"/>
    </source>
</evidence>
<dbReference type="Proteomes" id="UP000077667">
    <property type="component" value="Chromosome"/>
</dbReference>
<organism evidence="5 6">
    <name type="scientific">Niabella ginsenosidivorans</name>
    <dbReference type="NCBI Taxonomy" id="1176587"/>
    <lineage>
        <taxon>Bacteria</taxon>
        <taxon>Pseudomonadati</taxon>
        <taxon>Bacteroidota</taxon>
        <taxon>Chitinophagia</taxon>
        <taxon>Chitinophagales</taxon>
        <taxon>Chitinophagaceae</taxon>
        <taxon>Niabella</taxon>
    </lineage>
</organism>
<reference evidence="5 6" key="1">
    <citation type="submission" date="2016-05" db="EMBL/GenBank/DDBJ databases">
        <title>Niabella ginsenosidivorans BS26 whole genome sequencing.</title>
        <authorList>
            <person name="Im W.T."/>
            <person name="Siddiqi M.Z."/>
        </authorList>
    </citation>
    <scope>NUCLEOTIDE SEQUENCE [LARGE SCALE GENOMIC DNA]</scope>
    <source>
        <strain evidence="5 6">BS26</strain>
    </source>
</reference>
<dbReference type="SUPFAM" id="SSF50199">
    <property type="entry name" value="Staphylococcal nuclease"/>
    <property type="match status" value="1"/>
</dbReference>